<dbReference type="SMART" id="SM01411">
    <property type="entry name" value="Ephrin_rec_like"/>
    <property type="match status" value="2"/>
</dbReference>
<dbReference type="PROSITE" id="PS50923">
    <property type="entry name" value="SUSHI"/>
    <property type="match status" value="2"/>
</dbReference>
<dbReference type="PROSITE" id="PS50825">
    <property type="entry name" value="HYR"/>
    <property type="match status" value="2"/>
</dbReference>
<dbReference type="Gene3D" id="2.10.50.10">
    <property type="entry name" value="Tumor Necrosis Factor Receptor, subunit A, domain 2"/>
    <property type="match status" value="1"/>
</dbReference>
<keyword evidence="2" id="KW-0732">Signal</keyword>
<evidence type="ECO:0000259" key="10">
    <source>
        <dbReference type="PROSITE" id="PS50923"/>
    </source>
</evidence>
<sequence length="944" mass="106044">MGKKERNLKTGQYVPVTLSTDCNGLCSAVNRTCCDDLATCTCGTATGHYACICPSGYFGSGLKGFCQLKTCPALRAPAHGRMKCEHDEDYQHQFEEDSTVYPIDTRCQFRCNLGYQIRGSKVRNCLPLSRWDGLKVTCKAVECEPLPRIANGSIIPEICTGTARVSFATNCTITCDRGLVLEGPSSRSCSGRTGIWSKRHSVNRCVDKMPPSIKCPADIVAETSMGRNYAYVNWTVPEVTDNADVSPTLWTKPHVVLPWKVKIGTRIVVYAAQDANGNKARCKFKVKVLDREPPTIENCIDPPTFYTDLDNGLDNVTWDEPVFYDNSRTSVRVNQSHQPGEDTFPIGRTRVFYNATDKYGNRASCILNITVEDICKNLTAPDNGRLNCSSTDDRKMQCVITCENGYDFALEPINFNVVDDELLLKCNSSYHIWENNYLPECSEAQILKTISQEGIVILQGNESTMCDNKTALRELSDNITDDLKSKMLDICGNDIECNLLNFNPECEDDLSTSKSFEDNLIRRRRFTHNHGSTIIFKNNKMLERLKRAVKLNSNANKDKIRPKQRKERIEIKFKFIGRIIEENFENPKRGVQKLREKIDTMQHLGKLDLFNNRTNQEIAKLALNLHLVFKEPQDLCDAGSVLKKHSCATEPCFACDIGFYQPSYGQSQCSPCPFNTTTEKRGSVNIDDCLPIRDKEIDDCRTDPCLNGGRCVVQDEGGFVCECQEYYVGSKCEEFKDPCNSSPCLNEGTCKTQHRPDNSATYECTCKSNYAGANCEIYIDECSTNPCQNGGKCASTESDFVCECKDGFEGQFCEIPMDHCELTPCEEGSVCRTVNGTWRCSCKSGFLGRHCNLLPCDWLPCHANAICVNVRKENATRESYRCECPDGYTGEDCATRIDYCESSPCLNNGNCVNEIRNHTCDCPMLFTGRNCETGKLRLEYRKNF</sequence>
<name>A0A0J7KWI1_LASNI</name>
<evidence type="ECO:0000256" key="6">
    <source>
        <dbReference type="PROSITE-ProRule" id="PRU00076"/>
    </source>
</evidence>
<proteinExistence type="predicted"/>
<dbReference type="Pfam" id="PF00084">
    <property type="entry name" value="Sushi"/>
    <property type="match status" value="2"/>
</dbReference>
<dbReference type="InterPro" id="IPR011641">
    <property type="entry name" value="Tyr-kin_ephrin_A/B_rcpt-like"/>
</dbReference>
<feature type="domain" description="EGF-like" evidence="8">
    <location>
        <begin position="896"/>
        <end position="932"/>
    </location>
</feature>
<dbReference type="FunFam" id="2.10.25.10:FF:000434">
    <property type="entry name" value="Predicted protein"/>
    <property type="match status" value="1"/>
</dbReference>
<reference evidence="11 12" key="1">
    <citation type="submission" date="2015-04" db="EMBL/GenBank/DDBJ databases">
        <title>Lasius niger genome sequencing.</title>
        <authorList>
            <person name="Konorov E.A."/>
            <person name="Nikitin M.A."/>
            <person name="Kirill M.V."/>
            <person name="Chang P."/>
        </authorList>
    </citation>
    <scope>NUCLEOTIDE SEQUENCE [LARGE SCALE GENOMIC DNA]</scope>
    <source>
        <tissue evidence="11">Whole</tissue>
    </source>
</reference>
<dbReference type="SUPFAM" id="SSF57196">
    <property type="entry name" value="EGF/Laminin"/>
    <property type="match status" value="6"/>
</dbReference>
<dbReference type="PANTHER" id="PTHR24033:SF224">
    <property type="entry name" value="C-TYPE LECTIN"/>
    <property type="match status" value="1"/>
</dbReference>
<dbReference type="InterPro" id="IPR001881">
    <property type="entry name" value="EGF-like_Ca-bd_dom"/>
</dbReference>
<dbReference type="PaxDb" id="67767-A0A0J7KWI1"/>
<feature type="domain" description="HYR" evidence="9">
    <location>
        <begin position="289"/>
        <end position="373"/>
    </location>
</feature>
<dbReference type="Pfam" id="PF07699">
    <property type="entry name" value="Ephrin_rec_like"/>
    <property type="match status" value="1"/>
</dbReference>
<feature type="domain" description="HYR" evidence="9">
    <location>
        <begin position="206"/>
        <end position="288"/>
    </location>
</feature>
<dbReference type="PRINTS" id="PR00010">
    <property type="entry name" value="EGFBLOOD"/>
</dbReference>
<feature type="disulfide bond" evidence="6">
    <location>
        <begin position="723"/>
        <end position="732"/>
    </location>
</feature>
<dbReference type="InterPro" id="IPR000436">
    <property type="entry name" value="Sushi_SCR_CCP_dom"/>
</dbReference>
<dbReference type="FunFam" id="2.10.25.10:FF:000143">
    <property type="entry name" value="Protein crumbs 1"/>
    <property type="match status" value="1"/>
</dbReference>
<dbReference type="SMART" id="SM00179">
    <property type="entry name" value="EGF_CA"/>
    <property type="match status" value="6"/>
</dbReference>
<dbReference type="InterPro" id="IPR051830">
    <property type="entry name" value="NOTCH_homolog"/>
</dbReference>
<dbReference type="PANTHER" id="PTHR24033">
    <property type="entry name" value="EGF-LIKE DOMAIN-CONTAINING PROTEIN"/>
    <property type="match status" value="1"/>
</dbReference>
<feature type="disulfide bond" evidence="6">
    <location>
        <begin position="922"/>
        <end position="931"/>
    </location>
</feature>
<evidence type="ECO:0000256" key="2">
    <source>
        <dbReference type="ARBA" id="ARBA00022729"/>
    </source>
</evidence>
<feature type="disulfide bond" evidence="7">
    <location>
        <begin position="111"/>
        <end position="138"/>
    </location>
</feature>
<dbReference type="Pfam" id="PF00008">
    <property type="entry name" value="EGF"/>
    <property type="match status" value="4"/>
</dbReference>
<comment type="caution">
    <text evidence="11">The sequence shown here is derived from an EMBL/GenBank/DDBJ whole genome shotgun (WGS) entry which is preliminary data.</text>
</comment>
<organism evidence="11 12">
    <name type="scientific">Lasius niger</name>
    <name type="common">Black garden ant</name>
    <dbReference type="NCBI Taxonomy" id="67767"/>
    <lineage>
        <taxon>Eukaryota</taxon>
        <taxon>Metazoa</taxon>
        <taxon>Ecdysozoa</taxon>
        <taxon>Arthropoda</taxon>
        <taxon>Hexapoda</taxon>
        <taxon>Insecta</taxon>
        <taxon>Pterygota</taxon>
        <taxon>Neoptera</taxon>
        <taxon>Endopterygota</taxon>
        <taxon>Hymenoptera</taxon>
        <taxon>Apocrita</taxon>
        <taxon>Aculeata</taxon>
        <taxon>Formicoidea</taxon>
        <taxon>Formicidae</taxon>
        <taxon>Formicinae</taxon>
        <taxon>Lasius</taxon>
        <taxon>Lasius</taxon>
    </lineage>
</organism>
<dbReference type="InterPro" id="IPR003410">
    <property type="entry name" value="HYR_dom"/>
</dbReference>
<feature type="domain" description="Sushi" evidence="10">
    <location>
        <begin position="141"/>
        <end position="207"/>
    </location>
</feature>
<evidence type="ECO:0000256" key="3">
    <source>
        <dbReference type="ARBA" id="ARBA00022737"/>
    </source>
</evidence>
<dbReference type="SUPFAM" id="SSF57535">
    <property type="entry name" value="Complement control module/SCR domain"/>
    <property type="match status" value="2"/>
</dbReference>
<evidence type="ECO:0000256" key="4">
    <source>
        <dbReference type="ARBA" id="ARBA00023157"/>
    </source>
</evidence>
<dbReference type="Gene3D" id="2.10.70.10">
    <property type="entry name" value="Complement Module, domain 1"/>
    <property type="match status" value="2"/>
</dbReference>
<dbReference type="Gene3D" id="2.10.25.10">
    <property type="entry name" value="Laminin"/>
    <property type="match status" value="6"/>
</dbReference>
<keyword evidence="5" id="KW-0325">Glycoprotein</keyword>
<dbReference type="PROSITE" id="PS50026">
    <property type="entry name" value="EGF_3"/>
    <property type="match status" value="6"/>
</dbReference>
<feature type="disulfide bond" evidence="6">
    <location>
        <begin position="884"/>
        <end position="893"/>
    </location>
</feature>
<dbReference type="Pfam" id="PF02494">
    <property type="entry name" value="HYR"/>
    <property type="match status" value="2"/>
</dbReference>
<dbReference type="STRING" id="67767.A0A0J7KWI1"/>
<feature type="domain" description="EGF-like" evidence="8">
    <location>
        <begin position="852"/>
        <end position="894"/>
    </location>
</feature>
<dbReference type="SMART" id="SM00032">
    <property type="entry name" value="CCP"/>
    <property type="match status" value="3"/>
</dbReference>
<dbReference type="SMART" id="SM00181">
    <property type="entry name" value="EGF"/>
    <property type="match status" value="7"/>
</dbReference>
<evidence type="ECO:0000259" key="8">
    <source>
        <dbReference type="PROSITE" id="PS50026"/>
    </source>
</evidence>
<feature type="domain" description="Sushi" evidence="10">
    <location>
        <begin position="82"/>
        <end position="140"/>
    </location>
</feature>
<feature type="domain" description="EGF-like" evidence="8">
    <location>
        <begin position="778"/>
        <end position="814"/>
    </location>
</feature>
<keyword evidence="3" id="KW-0677">Repeat</keyword>
<keyword evidence="4 6" id="KW-1015">Disulfide bond</keyword>
<keyword evidence="12" id="KW-1185">Reference proteome</keyword>
<feature type="disulfide bond" evidence="6">
    <location>
        <begin position="804"/>
        <end position="813"/>
    </location>
</feature>
<feature type="domain" description="EGF-like" evidence="8">
    <location>
        <begin position="735"/>
        <end position="776"/>
    </location>
</feature>
<dbReference type="InterPro" id="IPR035976">
    <property type="entry name" value="Sushi/SCR/CCP_sf"/>
</dbReference>
<keyword evidence="1 6" id="KW-0245">EGF-like domain</keyword>
<comment type="caution">
    <text evidence="6">Lacks conserved residue(s) required for the propagation of feature annotation.</text>
</comment>
<dbReference type="PROSITE" id="PS00022">
    <property type="entry name" value="EGF_1"/>
    <property type="match status" value="5"/>
</dbReference>
<accession>A0A0J7KWI1</accession>
<dbReference type="GO" id="GO:0005509">
    <property type="term" value="F:calcium ion binding"/>
    <property type="evidence" value="ECO:0007669"/>
    <property type="project" value="InterPro"/>
</dbReference>
<feature type="domain" description="EGF-like" evidence="8">
    <location>
        <begin position="816"/>
        <end position="849"/>
    </location>
</feature>
<feature type="disulfide bond" evidence="6">
    <location>
        <begin position="766"/>
        <end position="775"/>
    </location>
</feature>
<gene>
    <name evidence="11" type="ORF">RF55_4928</name>
</gene>
<dbReference type="OrthoDB" id="6515930at2759"/>
<evidence type="ECO:0000256" key="5">
    <source>
        <dbReference type="ARBA" id="ARBA00023180"/>
    </source>
</evidence>
<protein>
    <submittedName>
        <fullName evidence="11">von willebrand factor type egf and pentraxin domain-containing protein 1</fullName>
    </submittedName>
</protein>
<dbReference type="PROSITE" id="PS01186">
    <property type="entry name" value="EGF_2"/>
    <property type="match status" value="2"/>
</dbReference>
<evidence type="ECO:0000256" key="1">
    <source>
        <dbReference type="ARBA" id="ARBA00022536"/>
    </source>
</evidence>
<evidence type="ECO:0000259" key="9">
    <source>
        <dbReference type="PROSITE" id="PS50825"/>
    </source>
</evidence>
<dbReference type="CDD" id="cd00033">
    <property type="entry name" value="CCP"/>
    <property type="match status" value="2"/>
</dbReference>
<dbReference type="AlphaFoldDB" id="A0A0J7KWI1"/>
<dbReference type="InterPro" id="IPR000742">
    <property type="entry name" value="EGF"/>
</dbReference>
<evidence type="ECO:0000313" key="11">
    <source>
        <dbReference type="EMBL" id="KMQ94892.1"/>
    </source>
</evidence>
<dbReference type="CDD" id="cd00054">
    <property type="entry name" value="EGF_CA"/>
    <property type="match status" value="4"/>
</dbReference>
<dbReference type="EMBL" id="LBMM01002387">
    <property type="protein sequence ID" value="KMQ94892.1"/>
    <property type="molecule type" value="Genomic_DNA"/>
</dbReference>
<evidence type="ECO:0000256" key="7">
    <source>
        <dbReference type="PROSITE-ProRule" id="PRU00302"/>
    </source>
</evidence>
<dbReference type="Proteomes" id="UP000036403">
    <property type="component" value="Unassembled WGS sequence"/>
</dbReference>
<keyword evidence="7" id="KW-0768">Sushi</keyword>
<feature type="domain" description="EGF-like" evidence="8">
    <location>
        <begin position="696"/>
        <end position="733"/>
    </location>
</feature>
<evidence type="ECO:0000313" key="12">
    <source>
        <dbReference type="Proteomes" id="UP000036403"/>
    </source>
</evidence>